<feature type="domain" description="Glycosyltransferase subfamily 4-like N-terminal" evidence="2">
    <location>
        <begin position="19"/>
        <end position="180"/>
    </location>
</feature>
<dbReference type="OrthoDB" id="502646at2"/>
<evidence type="ECO:0000313" key="4">
    <source>
        <dbReference type="Proteomes" id="UP000309016"/>
    </source>
</evidence>
<accession>A0A5B7X7Z2</accession>
<keyword evidence="4" id="KW-1185">Reference proteome</keyword>
<organism evidence="3 4">
    <name type="scientific">Antarcticibacterium flavum</name>
    <dbReference type="NCBI Taxonomy" id="2058175"/>
    <lineage>
        <taxon>Bacteria</taxon>
        <taxon>Pseudomonadati</taxon>
        <taxon>Bacteroidota</taxon>
        <taxon>Flavobacteriia</taxon>
        <taxon>Flavobacteriales</taxon>
        <taxon>Flavobacteriaceae</taxon>
        <taxon>Antarcticibacterium</taxon>
    </lineage>
</organism>
<dbReference type="CDD" id="cd03801">
    <property type="entry name" value="GT4_PimA-like"/>
    <property type="match status" value="1"/>
</dbReference>
<keyword evidence="3" id="KW-0808">Transferase</keyword>
<dbReference type="InterPro" id="IPR028098">
    <property type="entry name" value="Glyco_trans_4-like_N"/>
</dbReference>
<evidence type="ECO:0000313" key="3">
    <source>
        <dbReference type="EMBL" id="QCY71459.1"/>
    </source>
</evidence>
<evidence type="ECO:0000259" key="2">
    <source>
        <dbReference type="Pfam" id="PF13439"/>
    </source>
</evidence>
<proteinExistence type="predicted"/>
<dbReference type="EMBL" id="CP040812">
    <property type="protein sequence ID" value="QCY71459.1"/>
    <property type="molecule type" value="Genomic_DNA"/>
</dbReference>
<dbReference type="GO" id="GO:0016757">
    <property type="term" value="F:glycosyltransferase activity"/>
    <property type="evidence" value="ECO:0007669"/>
    <property type="project" value="InterPro"/>
</dbReference>
<dbReference type="Proteomes" id="UP000309016">
    <property type="component" value="Chromosome"/>
</dbReference>
<dbReference type="Pfam" id="PF13439">
    <property type="entry name" value="Glyco_transf_4"/>
    <property type="match status" value="1"/>
</dbReference>
<evidence type="ECO:0000259" key="1">
    <source>
        <dbReference type="Pfam" id="PF00534"/>
    </source>
</evidence>
<feature type="domain" description="Glycosyl transferase family 1" evidence="1">
    <location>
        <begin position="184"/>
        <end position="354"/>
    </location>
</feature>
<dbReference type="Pfam" id="PF00534">
    <property type="entry name" value="Glycos_transf_1"/>
    <property type="match status" value="1"/>
</dbReference>
<dbReference type="KEGG" id="afla:FHG64_14775"/>
<protein>
    <submittedName>
        <fullName evidence="3">Glycosyltransferase family 4 protein</fullName>
    </submittedName>
</protein>
<gene>
    <name evidence="3" type="ORF">FHG64_14775</name>
</gene>
<name>A0A5B7X7Z2_9FLAO</name>
<dbReference type="Gene3D" id="3.40.50.2000">
    <property type="entry name" value="Glycogen Phosphorylase B"/>
    <property type="match status" value="2"/>
</dbReference>
<sequence>MHLAFLTPEYPHPFSTPSGGLGTSIRNLAEKLSKKGERITIFVYGQMHYKIFEERGINFHYIKQRNYPFLGWWFHRKFLEKYINRVIKEQKIDVLEGPDWTGITAFMDIKCPVIIRLHGSDSYFCRLENRPQKKKNFWFEKFALAGADELLSVSQFTAQKTAEIFNIKREIKVIPNSIDVNIFKPTGENVIPGRILYFGSIIRKKGVLELVEIFSYISKKNPEARLLMAGRDVIDVETQKSTRELFLEKLPKELVVNVQWLGTLAPMQVREEISRATVIVLPSFAEALPMAWLEAMAMEKAMVTSNVGWAEEIMIDGKTGFTVHPTNHELYAKKVLKLLNDPELASGMGKAARNQVILQFSSEVVVEKNLRFYRSIIGK</sequence>
<dbReference type="AlphaFoldDB" id="A0A5B7X7Z2"/>
<dbReference type="InterPro" id="IPR001296">
    <property type="entry name" value="Glyco_trans_1"/>
</dbReference>
<reference evidence="3 4" key="1">
    <citation type="submission" date="2019-06" db="EMBL/GenBank/DDBJ databases">
        <title>Complete genome sequence of Antarcticibacterium flavum KCTC 52984T from an Antarctic marine sediment.</title>
        <authorList>
            <person name="Lee Y.M."/>
            <person name="Shin S.C."/>
        </authorList>
    </citation>
    <scope>NUCLEOTIDE SEQUENCE [LARGE SCALE GENOMIC DNA]</scope>
    <source>
        <strain evidence="3 4">KCTC 52984</strain>
    </source>
</reference>
<dbReference type="PANTHER" id="PTHR12526">
    <property type="entry name" value="GLYCOSYLTRANSFERASE"/>
    <property type="match status" value="1"/>
</dbReference>
<dbReference type="SUPFAM" id="SSF53756">
    <property type="entry name" value="UDP-Glycosyltransferase/glycogen phosphorylase"/>
    <property type="match status" value="1"/>
</dbReference>